<dbReference type="Proteomes" id="UP000192674">
    <property type="component" value="Unassembled WGS sequence"/>
</dbReference>
<evidence type="ECO:0000256" key="5">
    <source>
        <dbReference type="ARBA" id="ARBA00022597"/>
    </source>
</evidence>
<feature type="domain" description="PTS EIIA type-2" evidence="12">
    <location>
        <begin position="10"/>
        <end position="150"/>
    </location>
</feature>
<dbReference type="GO" id="GO:0016301">
    <property type="term" value="F:kinase activity"/>
    <property type="evidence" value="ECO:0007669"/>
    <property type="project" value="UniProtKB-KW"/>
</dbReference>
<dbReference type="GO" id="GO:0009401">
    <property type="term" value="P:phosphoenolpyruvate-dependent sugar phosphotransferase system"/>
    <property type="evidence" value="ECO:0007669"/>
    <property type="project" value="UniProtKB-KW"/>
</dbReference>
<dbReference type="InterPro" id="IPR002178">
    <property type="entry name" value="PTS_EIIA_type-2_dom"/>
</dbReference>
<evidence type="ECO:0000256" key="10">
    <source>
        <dbReference type="ARBA" id="ARBA00030956"/>
    </source>
</evidence>
<dbReference type="AlphaFoldDB" id="A0A1Y5WYL2"/>
<dbReference type="EMBL" id="FWXV01000001">
    <property type="protein sequence ID" value="SMC54568.1"/>
    <property type="molecule type" value="Genomic_DNA"/>
</dbReference>
<dbReference type="InterPro" id="IPR016152">
    <property type="entry name" value="PTrfase/Anion_transptr"/>
</dbReference>
<dbReference type="Pfam" id="PF00359">
    <property type="entry name" value="PTS_EIIA_2"/>
    <property type="match status" value="1"/>
</dbReference>
<keyword evidence="14" id="KW-1185">Reference proteome</keyword>
<comment type="function">
    <text evidence="1">The phosphoenolpyruvate-dependent sugar phosphotransferase system (sugar PTS), a major carbohydrate active transport system, catalyzes the phosphorylation of incoming sugar substrates concomitantly with their translocation across the cell membrane. The enzyme II CmtAB PTS system is involved in D-mannitol transport.</text>
</comment>
<dbReference type="Gene3D" id="3.40.930.10">
    <property type="entry name" value="Mannitol-specific EII, Chain A"/>
    <property type="match status" value="1"/>
</dbReference>
<evidence type="ECO:0000256" key="3">
    <source>
        <dbReference type="ARBA" id="ARBA00022448"/>
    </source>
</evidence>
<accession>A0A1Y5WYL2</accession>
<organism evidence="13 14">
    <name type="scientific">Kibdelosporangium aridum</name>
    <dbReference type="NCBI Taxonomy" id="2030"/>
    <lineage>
        <taxon>Bacteria</taxon>
        <taxon>Bacillati</taxon>
        <taxon>Actinomycetota</taxon>
        <taxon>Actinomycetes</taxon>
        <taxon>Pseudonocardiales</taxon>
        <taxon>Pseudonocardiaceae</taxon>
        <taxon>Kibdelosporangium</taxon>
    </lineage>
</organism>
<evidence type="ECO:0000256" key="8">
    <source>
        <dbReference type="ARBA" id="ARBA00022777"/>
    </source>
</evidence>
<evidence type="ECO:0000313" key="14">
    <source>
        <dbReference type="Proteomes" id="UP000192674"/>
    </source>
</evidence>
<keyword evidence="8" id="KW-0418">Kinase</keyword>
<sequence>MGHLPTERTSLLTAEGILLGRTAKDRADAIDQCGRALLELGAVEAEYLPAMHEREESLSTFIGEGVAIPHGTDQARQYVKRTTLVVLQFPDGVEWGPGNTVQLCVGIAANGSEQVGILSALAQVLMDSEKAAKLRQAADAGTVLDLLQSIDEEKD</sequence>
<dbReference type="SUPFAM" id="SSF55804">
    <property type="entry name" value="Phoshotransferase/anion transport protein"/>
    <property type="match status" value="1"/>
</dbReference>
<evidence type="ECO:0000256" key="1">
    <source>
        <dbReference type="ARBA" id="ARBA00002434"/>
    </source>
</evidence>
<keyword evidence="6" id="KW-0808">Transferase</keyword>
<dbReference type="CDD" id="cd00211">
    <property type="entry name" value="PTS_IIA_fru"/>
    <property type="match status" value="1"/>
</dbReference>
<protein>
    <recommendedName>
        <fullName evidence="2">Mannitol-specific phosphotransferase enzyme IIA component</fullName>
    </recommendedName>
    <alternativeName>
        <fullName evidence="10">EIIA</fullName>
    </alternativeName>
    <alternativeName>
        <fullName evidence="11">EIII</fullName>
    </alternativeName>
    <alternativeName>
        <fullName evidence="9">PTS system mannitol-specific EIIA component</fullName>
    </alternativeName>
</protein>
<evidence type="ECO:0000256" key="2">
    <source>
        <dbReference type="ARBA" id="ARBA00014783"/>
    </source>
</evidence>
<dbReference type="InterPro" id="IPR050893">
    <property type="entry name" value="Sugar_PTS"/>
</dbReference>
<evidence type="ECO:0000256" key="7">
    <source>
        <dbReference type="ARBA" id="ARBA00022683"/>
    </source>
</evidence>
<reference evidence="13 14" key="1">
    <citation type="submission" date="2017-04" db="EMBL/GenBank/DDBJ databases">
        <authorList>
            <person name="Afonso C.L."/>
            <person name="Miller P.J."/>
            <person name="Scott M.A."/>
            <person name="Spackman E."/>
            <person name="Goraichik I."/>
            <person name="Dimitrov K.M."/>
            <person name="Suarez D.L."/>
            <person name="Swayne D.E."/>
        </authorList>
    </citation>
    <scope>NUCLEOTIDE SEQUENCE [LARGE SCALE GENOMIC DNA]</scope>
    <source>
        <strain evidence="13 14">DSM 43828</strain>
    </source>
</reference>
<dbReference type="PANTHER" id="PTHR30181">
    <property type="entry name" value="MANNITOL PERMEASE IIC COMPONENT"/>
    <property type="match status" value="1"/>
</dbReference>
<dbReference type="PROSITE" id="PS00372">
    <property type="entry name" value="PTS_EIIA_TYPE_2_HIS"/>
    <property type="match status" value="1"/>
</dbReference>
<dbReference type="GO" id="GO:0090563">
    <property type="term" value="F:protein-phosphocysteine-sugar phosphotransferase activity"/>
    <property type="evidence" value="ECO:0007669"/>
    <property type="project" value="TreeGrafter"/>
</dbReference>
<evidence type="ECO:0000256" key="11">
    <source>
        <dbReference type="ARBA" id="ARBA00030962"/>
    </source>
</evidence>
<dbReference type="PROSITE" id="PS51094">
    <property type="entry name" value="PTS_EIIA_TYPE_2"/>
    <property type="match status" value="1"/>
</dbReference>
<gene>
    <name evidence="13" type="ORF">SAMN05661093_00504</name>
</gene>
<proteinExistence type="predicted"/>
<name>A0A1Y5WYL2_KIBAR</name>
<keyword evidence="4" id="KW-0597">Phosphoprotein</keyword>
<evidence type="ECO:0000259" key="12">
    <source>
        <dbReference type="PROSITE" id="PS51094"/>
    </source>
</evidence>
<evidence type="ECO:0000313" key="13">
    <source>
        <dbReference type="EMBL" id="SMC54568.1"/>
    </source>
</evidence>
<keyword evidence="3" id="KW-0813">Transport</keyword>
<keyword evidence="5" id="KW-0762">Sugar transport</keyword>
<evidence type="ECO:0000256" key="6">
    <source>
        <dbReference type="ARBA" id="ARBA00022679"/>
    </source>
</evidence>
<evidence type="ECO:0000256" key="9">
    <source>
        <dbReference type="ARBA" id="ARBA00029908"/>
    </source>
</evidence>
<evidence type="ECO:0000256" key="4">
    <source>
        <dbReference type="ARBA" id="ARBA00022553"/>
    </source>
</evidence>
<dbReference type="PANTHER" id="PTHR30181:SF2">
    <property type="entry name" value="PTS SYSTEM MANNITOL-SPECIFIC EIICBA COMPONENT"/>
    <property type="match status" value="1"/>
</dbReference>
<keyword evidence="7" id="KW-0598">Phosphotransferase system</keyword>
<dbReference type="GO" id="GO:0005886">
    <property type="term" value="C:plasma membrane"/>
    <property type="evidence" value="ECO:0007669"/>
    <property type="project" value="TreeGrafter"/>
</dbReference>